<feature type="region of interest" description="Disordered" evidence="1">
    <location>
        <begin position="1"/>
        <end position="42"/>
    </location>
</feature>
<name>W9RGY5_9ROSA</name>
<evidence type="ECO:0000313" key="2">
    <source>
        <dbReference type="EMBL" id="EXB74550.1"/>
    </source>
</evidence>
<gene>
    <name evidence="2" type="ORF">L484_026247</name>
</gene>
<organism evidence="2 3">
    <name type="scientific">Morus notabilis</name>
    <dbReference type="NCBI Taxonomy" id="981085"/>
    <lineage>
        <taxon>Eukaryota</taxon>
        <taxon>Viridiplantae</taxon>
        <taxon>Streptophyta</taxon>
        <taxon>Embryophyta</taxon>
        <taxon>Tracheophyta</taxon>
        <taxon>Spermatophyta</taxon>
        <taxon>Magnoliopsida</taxon>
        <taxon>eudicotyledons</taxon>
        <taxon>Gunneridae</taxon>
        <taxon>Pentapetalae</taxon>
        <taxon>rosids</taxon>
        <taxon>fabids</taxon>
        <taxon>Rosales</taxon>
        <taxon>Moraceae</taxon>
        <taxon>Moreae</taxon>
        <taxon>Morus</taxon>
    </lineage>
</organism>
<feature type="compositionally biased region" description="Basic and acidic residues" evidence="1">
    <location>
        <begin position="16"/>
        <end position="42"/>
    </location>
</feature>
<proteinExistence type="predicted"/>
<reference evidence="3" key="1">
    <citation type="submission" date="2013-01" db="EMBL/GenBank/DDBJ databases">
        <title>Draft Genome Sequence of a Mulberry Tree, Morus notabilis C.K. Schneid.</title>
        <authorList>
            <person name="He N."/>
            <person name="Zhao S."/>
        </authorList>
    </citation>
    <scope>NUCLEOTIDE SEQUENCE</scope>
</reference>
<keyword evidence="3" id="KW-1185">Reference proteome</keyword>
<accession>W9RGY5</accession>
<evidence type="ECO:0000313" key="3">
    <source>
        <dbReference type="Proteomes" id="UP000030645"/>
    </source>
</evidence>
<evidence type="ECO:0000256" key="1">
    <source>
        <dbReference type="SAM" id="MobiDB-lite"/>
    </source>
</evidence>
<dbReference type="Proteomes" id="UP000030645">
    <property type="component" value="Unassembled WGS sequence"/>
</dbReference>
<dbReference type="EMBL" id="KE344648">
    <property type="protein sequence ID" value="EXB74550.1"/>
    <property type="molecule type" value="Genomic_DNA"/>
</dbReference>
<dbReference type="AlphaFoldDB" id="W9RGY5"/>
<sequence>MGSVTASFRGVGGGKSGEERVLGLGREERERGGLRGEEMREKEGAKSKRIFVRCGGIVLSFANARGF</sequence>
<protein>
    <submittedName>
        <fullName evidence="2">Uncharacterized protein</fullName>
    </submittedName>
</protein>